<evidence type="ECO:0000256" key="2">
    <source>
        <dbReference type="ARBA" id="ARBA00022692"/>
    </source>
</evidence>
<dbReference type="InterPro" id="IPR036259">
    <property type="entry name" value="MFS_trans_sf"/>
</dbReference>
<dbReference type="GO" id="GO:0016020">
    <property type="term" value="C:membrane"/>
    <property type="evidence" value="ECO:0007669"/>
    <property type="project" value="UniProtKB-SubCell"/>
</dbReference>
<comment type="caution">
    <text evidence="6">The sequence shown here is derived from an EMBL/GenBank/DDBJ whole genome shotgun (WGS) entry which is preliminary data.</text>
</comment>
<keyword evidence="3 5" id="KW-1133">Transmembrane helix</keyword>
<organism evidence="6 7">
    <name type="scientific">Meganyctiphanes norvegica</name>
    <name type="common">Northern krill</name>
    <name type="synonym">Thysanopoda norvegica</name>
    <dbReference type="NCBI Taxonomy" id="48144"/>
    <lineage>
        <taxon>Eukaryota</taxon>
        <taxon>Metazoa</taxon>
        <taxon>Ecdysozoa</taxon>
        <taxon>Arthropoda</taxon>
        <taxon>Crustacea</taxon>
        <taxon>Multicrustacea</taxon>
        <taxon>Malacostraca</taxon>
        <taxon>Eumalacostraca</taxon>
        <taxon>Eucarida</taxon>
        <taxon>Euphausiacea</taxon>
        <taxon>Euphausiidae</taxon>
        <taxon>Meganyctiphanes</taxon>
    </lineage>
</organism>
<dbReference type="AlphaFoldDB" id="A0AAV2RKH6"/>
<keyword evidence="7" id="KW-1185">Reference proteome</keyword>
<evidence type="ECO:0008006" key="8">
    <source>
        <dbReference type="Google" id="ProtNLM"/>
    </source>
</evidence>
<evidence type="ECO:0000256" key="5">
    <source>
        <dbReference type="SAM" id="Phobius"/>
    </source>
</evidence>
<sequence length="482" mass="53657">MDRFLDIQPGKNLFFHIIGGRSKDSRNSNTVTLMSPQQHLSHLADANTETSVTSTSKEDQKTAAWKVYKAVESCRIQLHTDILQTLSQMLITLQFIMSNSSDNIYSTNYLICVILALANLYSDISRVLACHIVASLFFDLSVLILGNYLCITILILDNSIDQLSLLPSSLGLITSQLSVLILGYYFRYFEVALTCSIVASLFFIALFFIPESPTYLYIKGKEESARRLLVKLRGVHADIDSELESYATLNKGSTSTATWRRLLEPEVLKKMAAICFLFLLHSGSGCLNVLVNASRMFAISGSSIDDQLASIIMMSPQFVGAFFIGYFLDRFGRKKVLMASFSIMCAALIPLTVYLYCNNHKEQDFWIYNQDFINNSTNSESSSYGWVPVLSLTVYQMGATLGVDQVPFILAVEYFPTWIRSQANSICATSETLFGFLSLQLYTPMMIGLTPMGLYAFYAAVCAIAIPYVAIVIEETSGTEVG</sequence>
<feature type="transmembrane region" description="Helical" evidence="5">
    <location>
        <begin position="104"/>
        <end position="121"/>
    </location>
</feature>
<feature type="transmembrane region" description="Helical" evidence="5">
    <location>
        <begin position="336"/>
        <end position="356"/>
    </location>
</feature>
<evidence type="ECO:0000256" key="4">
    <source>
        <dbReference type="ARBA" id="ARBA00023136"/>
    </source>
</evidence>
<reference evidence="6 7" key="1">
    <citation type="submission" date="2024-05" db="EMBL/GenBank/DDBJ databases">
        <authorList>
            <person name="Wallberg A."/>
        </authorList>
    </citation>
    <scope>NUCLEOTIDE SEQUENCE [LARGE SCALE GENOMIC DNA]</scope>
</reference>
<comment type="subcellular location">
    <subcellularLocation>
        <location evidence="1">Membrane</location>
    </subcellularLocation>
</comment>
<feature type="transmembrane region" description="Helical" evidence="5">
    <location>
        <begin position="454"/>
        <end position="473"/>
    </location>
</feature>
<evidence type="ECO:0000256" key="3">
    <source>
        <dbReference type="ARBA" id="ARBA00022989"/>
    </source>
</evidence>
<dbReference type="InterPro" id="IPR050549">
    <property type="entry name" value="MFS_Trehalose_Transporter"/>
</dbReference>
<proteinExistence type="predicted"/>
<feature type="transmembrane region" description="Helical" evidence="5">
    <location>
        <begin position="163"/>
        <end position="185"/>
    </location>
</feature>
<dbReference type="SUPFAM" id="SSF103473">
    <property type="entry name" value="MFS general substrate transporter"/>
    <property type="match status" value="1"/>
</dbReference>
<keyword evidence="4 5" id="KW-0472">Membrane</keyword>
<feature type="non-terminal residue" evidence="6">
    <location>
        <position position="482"/>
    </location>
</feature>
<accession>A0AAV2RKH6</accession>
<protein>
    <recommendedName>
        <fullName evidence="8">Major facilitator superfamily (MFS) profile domain-containing protein</fullName>
    </recommendedName>
</protein>
<feature type="transmembrane region" description="Helical" evidence="5">
    <location>
        <begin position="271"/>
        <end position="291"/>
    </location>
</feature>
<dbReference type="EMBL" id="CAXKWB010026253">
    <property type="protein sequence ID" value="CAL4129861.1"/>
    <property type="molecule type" value="Genomic_DNA"/>
</dbReference>
<gene>
    <name evidence="6" type="ORF">MNOR_LOCUS26375</name>
</gene>
<evidence type="ECO:0000313" key="6">
    <source>
        <dbReference type="EMBL" id="CAL4129861.1"/>
    </source>
</evidence>
<keyword evidence="2 5" id="KW-0812">Transmembrane</keyword>
<evidence type="ECO:0000256" key="1">
    <source>
        <dbReference type="ARBA" id="ARBA00004370"/>
    </source>
</evidence>
<feature type="transmembrane region" description="Helical" evidence="5">
    <location>
        <begin position="311"/>
        <end position="329"/>
    </location>
</feature>
<dbReference type="PANTHER" id="PTHR48021:SF96">
    <property type="entry name" value="FACILITATED TREHALOSE TRANSPORTER TRET1-1-RELATED"/>
    <property type="match status" value="1"/>
</dbReference>
<dbReference type="InterPro" id="IPR005828">
    <property type="entry name" value="MFS_sugar_transport-like"/>
</dbReference>
<dbReference type="GO" id="GO:0022857">
    <property type="term" value="F:transmembrane transporter activity"/>
    <property type="evidence" value="ECO:0007669"/>
    <property type="project" value="InterPro"/>
</dbReference>
<feature type="transmembrane region" description="Helical" evidence="5">
    <location>
        <begin position="191"/>
        <end position="209"/>
    </location>
</feature>
<name>A0AAV2RKH6_MEGNR</name>
<dbReference type="Gene3D" id="1.20.1250.20">
    <property type="entry name" value="MFS general substrate transporter like domains"/>
    <property type="match status" value="1"/>
</dbReference>
<dbReference type="PANTHER" id="PTHR48021">
    <property type="match status" value="1"/>
</dbReference>
<dbReference type="Proteomes" id="UP001497623">
    <property type="component" value="Unassembled WGS sequence"/>
</dbReference>
<dbReference type="Pfam" id="PF00083">
    <property type="entry name" value="Sugar_tr"/>
    <property type="match status" value="1"/>
</dbReference>
<feature type="transmembrane region" description="Helical" evidence="5">
    <location>
        <begin position="133"/>
        <end position="156"/>
    </location>
</feature>
<evidence type="ECO:0000313" key="7">
    <source>
        <dbReference type="Proteomes" id="UP001497623"/>
    </source>
</evidence>